<name>A0A6N2RNV9_9ACTO</name>
<organism evidence="1">
    <name type="scientific">Schaalia odontolytica</name>
    <dbReference type="NCBI Taxonomy" id="1660"/>
    <lineage>
        <taxon>Bacteria</taxon>
        <taxon>Bacillati</taxon>
        <taxon>Actinomycetota</taxon>
        <taxon>Actinomycetes</taxon>
        <taxon>Actinomycetales</taxon>
        <taxon>Actinomycetaceae</taxon>
        <taxon>Schaalia</taxon>
    </lineage>
</organism>
<proteinExistence type="predicted"/>
<dbReference type="AlphaFoldDB" id="A0A6N2RNV9"/>
<dbReference type="EMBL" id="CACRSM010000002">
    <property type="protein sequence ID" value="VYS82562.1"/>
    <property type="molecule type" value="Genomic_DNA"/>
</dbReference>
<gene>
    <name evidence="1" type="ORF">AOLFYP35_00452</name>
</gene>
<reference evidence="1" key="1">
    <citation type="submission" date="2019-11" db="EMBL/GenBank/DDBJ databases">
        <authorList>
            <person name="Feng L."/>
        </authorList>
    </citation>
    <scope>NUCLEOTIDE SEQUENCE</scope>
    <source>
        <strain evidence="1">AodontolyticusLFYP35</strain>
    </source>
</reference>
<sequence>MAVVFGEKKIHACTMKSEGYVAFWALSQGAEQSLRAVCALLGINVRECPPEECERTEFHVEEVICAVLGRSEDRARWEHRGIHVLVIGDSLRLPGCEKAMGQLILADHARWQAAVTPHSSHLCVGVAGWSGGVGVSALAWDLCADTGSVLVNCSGPGPSRGRGGRILVPEDGQVAWSRLSRGERYFLPSIANSLPCAQGVSFVGGDSRGYADSDDSRLPGLLAALRETRSVVCDLGKWGARCEQTARNFDALILIGLGDAVGAARLCALSASFPFPCRSFLLIAPPPRGGFFSRTPLSGQISSTQISQITHTEGMGVHPVGMRPRQGRKGRRARMRLWEQIVERTQ</sequence>
<accession>A0A6N2RNV9</accession>
<evidence type="ECO:0000313" key="1">
    <source>
        <dbReference type="EMBL" id="VYS82562.1"/>
    </source>
</evidence>
<protein>
    <submittedName>
        <fullName evidence="1">Uncharacterized protein</fullName>
    </submittedName>
</protein>